<dbReference type="HOGENOM" id="CLU_1181101_0_0_1"/>
<dbReference type="EMBL" id="GL379888">
    <property type="protein sequence ID" value="EGT31697.1"/>
    <property type="molecule type" value="Genomic_DNA"/>
</dbReference>
<name>G0NI84_CAEBE</name>
<dbReference type="Proteomes" id="UP000008068">
    <property type="component" value="Unassembled WGS sequence"/>
</dbReference>
<dbReference type="AlphaFoldDB" id="G0NI84"/>
<dbReference type="InParanoid" id="G0NI84"/>
<sequence>MVGPPMANTSRSMRQRIFGLMESGEEEEVALENDWGDLDRDPRVAQQFREDWNAALILHGRNLQKREDEEGTSIDMRDRGSLGSWSVANNSCLEFHFGESHPDTISWSLTEWYPFQSVGSPEFRNLSGSNLSGFSQLDSDWWTVLAWTELVMDCDVFWFFLVKNSAFPPTASNAWKMTLIFSLPAPIFPENSSFSLSLSLRSIPLAAPQTDKKRGDASTLTPMSHFLHSYAIVDY</sequence>
<evidence type="ECO:0000313" key="2">
    <source>
        <dbReference type="Proteomes" id="UP000008068"/>
    </source>
</evidence>
<gene>
    <name evidence="1" type="ORF">CAEBREN_19032</name>
</gene>
<proteinExistence type="predicted"/>
<keyword evidence="2" id="KW-1185">Reference proteome</keyword>
<protein>
    <submittedName>
        <fullName evidence="1">Uncharacterized protein</fullName>
    </submittedName>
</protein>
<accession>G0NI84</accession>
<evidence type="ECO:0000313" key="1">
    <source>
        <dbReference type="EMBL" id="EGT31697.1"/>
    </source>
</evidence>
<organism evidence="2">
    <name type="scientific">Caenorhabditis brenneri</name>
    <name type="common">Nematode worm</name>
    <dbReference type="NCBI Taxonomy" id="135651"/>
    <lineage>
        <taxon>Eukaryota</taxon>
        <taxon>Metazoa</taxon>
        <taxon>Ecdysozoa</taxon>
        <taxon>Nematoda</taxon>
        <taxon>Chromadorea</taxon>
        <taxon>Rhabditida</taxon>
        <taxon>Rhabditina</taxon>
        <taxon>Rhabditomorpha</taxon>
        <taxon>Rhabditoidea</taxon>
        <taxon>Rhabditidae</taxon>
        <taxon>Peloderinae</taxon>
        <taxon>Caenorhabditis</taxon>
    </lineage>
</organism>
<reference evidence="2" key="1">
    <citation type="submission" date="2011-07" db="EMBL/GenBank/DDBJ databases">
        <authorList>
            <consortium name="Caenorhabditis brenneri Sequencing and Analysis Consortium"/>
            <person name="Wilson R.K."/>
        </authorList>
    </citation>
    <scope>NUCLEOTIDE SEQUENCE [LARGE SCALE GENOMIC DNA]</scope>
    <source>
        <strain evidence="2">PB2801</strain>
    </source>
</reference>